<dbReference type="STRING" id="1618356.UU93_C0006G0004"/>
<evidence type="ECO:0000313" key="1">
    <source>
        <dbReference type="EMBL" id="KKS32525.1"/>
    </source>
</evidence>
<dbReference type="Gene3D" id="3.30.700.10">
    <property type="entry name" value="Glycoprotein, Type 4 Pilin"/>
    <property type="match status" value="1"/>
</dbReference>
<protein>
    <recommendedName>
        <fullName evidence="3">Type II secretion system protein GspG C-terminal domain-containing protein</fullName>
    </recommendedName>
</protein>
<dbReference type="AlphaFoldDB" id="A0A0G0Y6Z8"/>
<evidence type="ECO:0000313" key="2">
    <source>
        <dbReference type="Proteomes" id="UP000034160"/>
    </source>
</evidence>
<dbReference type="EMBL" id="LCCN01000006">
    <property type="protein sequence ID" value="KKS32525.1"/>
    <property type="molecule type" value="Genomic_DNA"/>
</dbReference>
<gene>
    <name evidence="1" type="ORF">UU93_C0006G0004</name>
</gene>
<dbReference type="SUPFAM" id="SSF54523">
    <property type="entry name" value="Pili subunits"/>
    <property type="match status" value="1"/>
</dbReference>
<dbReference type="Proteomes" id="UP000034160">
    <property type="component" value="Unassembled WGS sequence"/>
</dbReference>
<organism evidence="1 2">
    <name type="scientific">Candidatus Amesbacteria bacterium GW2011_GWA2_42_12</name>
    <dbReference type="NCBI Taxonomy" id="1618356"/>
    <lineage>
        <taxon>Bacteria</taxon>
        <taxon>Candidatus Amesiibacteriota</taxon>
    </lineage>
</organism>
<accession>A0A0G0Y6Z8</accession>
<proteinExistence type="predicted"/>
<comment type="caution">
    <text evidence="1">The sequence shown here is derived from an EMBL/GenBank/DDBJ whole genome shotgun (WGS) entry which is preliminary data.</text>
</comment>
<evidence type="ECO:0008006" key="3">
    <source>
        <dbReference type="Google" id="ProtNLM"/>
    </source>
</evidence>
<reference evidence="1 2" key="1">
    <citation type="journal article" date="2015" name="Nature">
        <title>rRNA introns, odd ribosomes, and small enigmatic genomes across a large radiation of phyla.</title>
        <authorList>
            <person name="Brown C.T."/>
            <person name="Hug L.A."/>
            <person name="Thomas B.C."/>
            <person name="Sharon I."/>
            <person name="Castelle C.J."/>
            <person name="Singh A."/>
            <person name="Wilkins M.J."/>
            <person name="Williams K.H."/>
            <person name="Banfield J.F."/>
        </authorList>
    </citation>
    <scope>NUCLEOTIDE SEQUENCE [LARGE SCALE GENOMIC DNA]</scope>
</reference>
<dbReference type="InterPro" id="IPR045584">
    <property type="entry name" value="Pilin-like"/>
</dbReference>
<sequence length="128" mass="13645">MSLIAILSSFGMNSYLNSQKRARDAERQSDLYQYKVALENYASVINGNYPEASGVASTVLATPLANYMTGFPTDPKGNTYYYSGDASKWVLQSCLESGTGTQGYQVCSDGRSGNGGTCGSQADTTCDL</sequence>
<name>A0A0G0Y6Z8_9BACT</name>